<evidence type="ECO:0000256" key="12">
    <source>
        <dbReference type="RuleBase" id="RU003427"/>
    </source>
</evidence>
<organism evidence="15 16">
    <name type="scientific">Caballeronia arationis</name>
    <dbReference type="NCBI Taxonomy" id="1777142"/>
    <lineage>
        <taxon>Bacteria</taxon>
        <taxon>Pseudomonadati</taxon>
        <taxon>Pseudomonadota</taxon>
        <taxon>Betaproteobacteria</taxon>
        <taxon>Burkholderiales</taxon>
        <taxon>Burkholderiaceae</taxon>
        <taxon>Caballeronia</taxon>
    </lineage>
</organism>
<dbReference type="InterPro" id="IPR012188">
    <property type="entry name" value="ME_PTA"/>
</dbReference>
<dbReference type="Gene3D" id="3.40.50.720">
    <property type="entry name" value="NAD(P)-binding Rossmann-like Domain"/>
    <property type="match status" value="1"/>
</dbReference>
<feature type="domain" description="Malic enzyme N-terminal" evidence="14">
    <location>
        <begin position="18"/>
        <end position="151"/>
    </location>
</feature>
<evidence type="ECO:0000313" key="15">
    <source>
        <dbReference type="EMBL" id="SOE80242.1"/>
    </source>
</evidence>
<feature type="active site" description="Proton acceptor" evidence="9">
    <location>
        <position position="94"/>
    </location>
</feature>
<dbReference type="InterPro" id="IPR045213">
    <property type="entry name" value="Malic_NAD-bd_bact_type"/>
</dbReference>
<dbReference type="FunFam" id="3.40.50.720:FF:000095">
    <property type="entry name" value="NADP-dependent malic enzyme"/>
    <property type="match status" value="1"/>
</dbReference>
<keyword evidence="16" id="KW-1185">Reference proteome</keyword>
<dbReference type="SUPFAM" id="SSF53223">
    <property type="entry name" value="Aminoacid dehydrogenase-like, N-terminal domain"/>
    <property type="match status" value="1"/>
</dbReference>
<dbReference type="GO" id="GO:0051287">
    <property type="term" value="F:NAD binding"/>
    <property type="evidence" value="ECO:0007669"/>
    <property type="project" value="InterPro"/>
</dbReference>
<feature type="binding site" evidence="11">
    <location>
        <position position="162"/>
    </location>
    <ligand>
        <name>a divalent metal cation</name>
        <dbReference type="ChEBI" id="CHEBI:60240"/>
    </ligand>
</feature>
<comment type="caution">
    <text evidence="15">The sequence shown here is derived from an EMBL/GenBank/DDBJ whole genome shotgun (WGS) entry which is preliminary data.</text>
</comment>
<reference evidence="15 16" key="1">
    <citation type="submission" date="2017-09" db="EMBL/GenBank/DDBJ databases">
        <authorList>
            <person name="Varghese N."/>
            <person name="Submissions S."/>
        </authorList>
    </citation>
    <scope>NUCLEOTIDE SEQUENCE [LARGE SCALE GENOMIC DNA]</scope>
    <source>
        <strain evidence="15 16">OK806</strain>
    </source>
</reference>
<evidence type="ECO:0000256" key="7">
    <source>
        <dbReference type="ARBA" id="ARBA00023002"/>
    </source>
</evidence>
<dbReference type="Gene3D" id="3.40.50.10380">
    <property type="entry name" value="Malic enzyme, N-terminal domain"/>
    <property type="match status" value="1"/>
</dbReference>
<comment type="similarity">
    <text evidence="4">In the C-terminal section; belongs to the phosphate acetyltransferase and butyryltransferase family.</text>
</comment>
<feature type="binding site" evidence="10">
    <location>
        <position position="136"/>
    </location>
    <ligand>
        <name>a divalent metal cation</name>
        <dbReference type="ChEBI" id="CHEBI:60240"/>
    </ligand>
</feature>
<sequence>MDEQLKQSALAYHQNPRPGKISVTPTKPLSNQLDLSLAYSPGVAAACMAIFDEPLDAQKYTSRANLVGVVTNGTAVLGLGNIGPLAAKPVMEGKGCLFKKFAGIDVFDIELAETDPDKLVEAIAMLEPTLGGINLEDIKAPECFYIEKKLRERMKIPVFHDDQHGTAIIASAAILNGLKVVGKKLDEVKLVCSGAGAAAIACLDLLVDLGLKKSNTLVVDSKGVIYEGRGNLDVSKERYQASTNARTLADAIDQADVFLGCSSAGVLKPEMVKGMADKPLILALANPEPEIRPEDAKKVRPDCIIATGRSDYPNQVNNVLCFPFIFRGALDVGATTITEEMKLACVRAIAELAEETDQGDEVAKAYEGHSLEFGPEYLIPKPFDPRLIIKIAPAVAQAAMDSGVATRPIQDMDAYRETLGATVYRTGMVMRPVFQAAKAAPARIVFAEGEDERVLRAAQFVLLEKIAKPIIVGRPAVVEMRLKKMGSKLKAGTDFEIVNPEDDPRYQKSWQEYHTISAREGVTPESAKAALRKFNTLIGAILVRMGDADGMICGLIDTYHDHLKFVEQVLGKAKGVENFAAMNLLMLPGRNLFISDTYVNEVPTPQQLADMTILAASEIEKFGIQPKVALVSNSNFGSVPTASAKRMAEARKLIAERAPHLEVDGEMHGDAALSEAVRKASFPGTTLHGEANLLIMPNVEAANITYNLLKMVSGEGVTVGPILLGTDKPVHILTPAATVRRIINMTAVASANARVGK</sequence>
<name>A0A7Z7I769_9BURK</name>
<dbReference type="SMART" id="SM01274">
    <property type="entry name" value="malic"/>
    <property type="match status" value="1"/>
</dbReference>
<dbReference type="Gene3D" id="3.40.50.10950">
    <property type="match status" value="1"/>
</dbReference>
<dbReference type="EMBL" id="OCSU01000002">
    <property type="protein sequence ID" value="SOE80242.1"/>
    <property type="molecule type" value="Genomic_DNA"/>
</dbReference>
<dbReference type="SUPFAM" id="SSF51735">
    <property type="entry name" value="NAD(P)-binding Rossmann-fold domains"/>
    <property type="match status" value="1"/>
</dbReference>
<keyword evidence="8" id="KW-0511">Multifunctional enzyme</keyword>
<dbReference type="Pfam" id="PF01515">
    <property type="entry name" value="PTA_PTB"/>
    <property type="match status" value="1"/>
</dbReference>
<evidence type="ECO:0000256" key="8">
    <source>
        <dbReference type="ARBA" id="ARBA00023268"/>
    </source>
</evidence>
<evidence type="ECO:0000259" key="13">
    <source>
        <dbReference type="SMART" id="SM00919"/>
    </source>
</evidence>
<gene>
    <name evidence="15" type="ORF">SAMN05446927_3444</name>
</gene>
<comment type="cofactor">
    <cofactor evidence="1">
        <name>Mn(2+)</name>
        <dbReference type="ChEBI" id="CHEBI:29035"/>
    </cofactor>
</comment>
<dbReference type="RefSeq" id="WP_097190027.1">
    <property type="nucleotide sequence ID" value="NZ_OCSU01000002.1"/>
</dbReference>
<dbReference type="InterPro" id="IPR036291">
    <property type="entry name" value="NAD(P)-bd_dom_sf"/>
</dbReference>
<accession>A0A7Z7I769</accession>
<dbReference type="SUPFAM" id="SSF53659">
    <property type="entry name" value="Isocitrate/Isopropylmalate dehydrogenase-like"/>
    <property type="match status" value="1"/>
</dbReference>
<evidence type="ECO:0000256" key="9">
    <source>
        <dbReference type="PIRSR" id="PIRSR036684-1"/>
    </source>
</evidence>
<evidence type="ECO:0000256" key="11">
    <source>
        <dbReference type="PIRSR" id="PIRSR036684-3"/>
    </source>
</evidence>
<dbReference type="InterPro" id="IPR012301">
    <property type="entry name" value="Malic_N_dom"/>
</dbReference>
<feature type="domain" description="Malic enzyme NAD-binding" evidence="13">
    <location>
        <begin position="163"/>
        <end position="400"/>
    </location>
</feature>
<comment type="similarity">
    <text evidence="5 12">Belongs to the malic enzymes family.</text>
</comment>
<dbReference type="AlphaFoldDB" id="A0A7Z7I769"/>
<dbReference type="GO" id="GO:0046872">
    <property type="term" value="F:metal ion binding"/>
    <property type="evidence" value="ECO:0007669"/>
    <property type="project" value="UniProtKB-KW"/>
</dbReference>
<dbReference type="Pfam" id="PF00390">
    <property type="entry name" value="malic"/>
    <property type="match status" value="1"/>
</dbReference>
<dbReference type="PANTHER" id="PTHR43237:SF4">
    <property type="entry name" value="NADP-DEPENDENT MALIC ENZYME"/>
    <property type="match status" value="1"/>
</dbReference>
<keyword evidence="7" id="KW-0560">Oxidoreductase</keyword>
<evidence type="ECO:0000256" key="1">
    <source>
        <dbReference type="ARBA" id="ARBA00001936"/>
    </source>
</evidence>
<dbReference type="FunFam" id="3.40.50.10380:FF:000003">
    <property type="entry name" value="NADP-dependent malic enzyme"/>
    <property type="match status" value="1"/>
</dbReference>
<feature type="binding site" evidence="11">
    <location>
        <position position="286"/>
    </location>
    <ligand>
        <name>a divalent metal cation</name>
        <dbReference type="ChEBI" id="CHEBI:60240"/>
    </ligand>
</feature>
<dbReference type="InterPro" id="IPR046346">
    <property type="entry name" value="Aminoacid_DH-like_N_sf"/>
</dbReference>
<evidence type="ECO:0000256" key="10">
    <source>
        <dbReference type="PIRSR" id="PIRSR036684-2"/>
    </source>
</evidence>
<dbReference type="GO" id="GO:0004470">
    <property type="term" value="F:malic enzyme activity"/>
    <property type="evidence" value="ECO:0007669"/>
    <property type="project" value="InterPro"/>
</dbReference>
<feature type="binding site" evidence="11">
    <location>
        <begin position="76"/>
        <end position="83"/>
    </location>
    <ligand>
        <name>NADP(+)</name>
        <dbReference type="ChEBI" id="CHEBI:58349"/>
    </ligand>
</feature>
<keyword evidence="6 10" id="KW-0479">Metal-binding</keyword>
<dbReference type="InterPro" id="IPR012302">
    <property type="entry name" value="Malic_NAD-bd"/>
</dbReference>
<dbReference type="Gene3D" id="3.40.50.10750">
    <property type="entry name" value="Isocitrate/Isopropylmalate dehydrogenase-like"/>
    <property type="match status" value="1"/>
</dbReference>
<dbReference type="Proteomes" id="UP000219522">
    <property type="component" value="Unassembled WGS sequence"/>
</dbReference>
<dbReference type="InterPro" id="IPR042113">
    <property type="entry name" value="P_AcTrfase_dom1"/>
</dbReference>
<dbReference type="InterPro" id="IPR051674">
    <property type="entry name" value="Malate_Decarboxylase"/>
</dbReference>
<evidence type="ECO:0000256" key="5">
    <source>
        <dbReference type="ARBA" id="ARBA00008785"/>
    </source>
</evidence>
<dbReference type="GO" id="GO:0016616">
    <property type="term" value="F:oxidoreductase activity, acting on the CH-OH group of donors, NAD or NADP as acceptor"/>
    <property type="evidence" value="ECO:0007669"/>
    <property type="project" value="InterPro"/>
</dbReference>
<evidence type="ECO:0000256" key="4">
    <source>
        <dbReference type="ARBA" id="ARBA00008756"/>
    </source>
</evidence>
<keyword evidence="11" id="KW-0521">NADP</keyword>
<evidence type="ECO:0000313" key="16">
    <source>
        <dbReference type="Proteomes" id="UP000219522"/>
    </source>
</evidence>
<dbReference type="GO" id="GO:0016746">
    <property type="term" value="F:acyltransferase activity"/>
    <property type="evidence" value="ECO:0007669"/>
    <property type="project" value="InterPro"/>
</dbReference>
<dbReference type="PANTHER" id="PTHR43237">
    <property type="entry name" value="NADP-DEPENDENT MALIC ENZYME"/>
    <property type="match status" value="1"/>
</dbReference>
<evidence type="ECO:0000256" key="6">
    <source>
        <dbReference type="ARBA" id="ARBA00022723"/>
    </source>
</evidence>
<comment type="cofactor">
    <cofactor evidence="2">
        <name>Mg(2+)</name>
        <dbReference type="ChEBI" id="CHEBI:18420"/>
    </cofactor>
</comment>
<evidence type="ECO:0000256" key="3">
    <source>
        <dbReference type="ARBA" id="ARBA00007686"/>
    </source>
</evidence>
<protein>
    <submittedName>
        <fullName evidence="15">Malic enzyme</fullName>
    </submittedName>
</protein>
<feature type="binding site" evidence="10">
    <location>
        <position position="137"/>
    </location>
    <ligand>
        <name>a divalent metal cation</name>
        <dbReference type="ChEBI" id="CHEBI:60240"/>
    </ligand>
</feature>
<dbReference type="PRINTS" id="PR00072">
    <property type="entry name" value="MALOXRDTASE"/>
</dbReference>
<comment type="similarity">
    <text evidence="3">In the N-terminal section; belongs to the malic enzymes family.</text>
</comment>
<dbReference type="PIRSF" id="PIRSF036684">
    <property type="entry name" value="ME_PTA"/>
    <property type="match status" value="1"/>
</dbReference>
<evidence type="ECO:0000256" key="2">
    <source>
        <dbReference type="ARBA" id="ARBA00001946"/>
    </source>
</evidence>
<proteinExistence type="inferred from homology"/>
<dbReference type="CDD" id="cd05311">
    <property type="entry name" value="NAD_bind_2_malic_enz"/>
    <property type="match status" value="1"/>
</dbReference>
<dbReference type="InterPro" id="IPR001891">
    <property type="entry name" value="Malic_OxRdtase"/>
</dbReference>
<dbReference type="InterPro" id="IPR002505">
    <property type="entry name" value="PTA_PTB"/>
</dbReference>
<dbReference type="SMART" id="SM00919">
    <property type="entry name" value="Malic_M"/>
    <property type="match status" value="1"/>
</dbReference>
<dbReference type="InterPro" id="IPR037062">
    <property type="entry name" value="Malic_N_dom_sf"/>
</dbReference>
<dbReference type="InterPro" id="IPR042112">
    <property type="entry name" value="P_AcTrfase_dom2"/>
</dbReference>
<evidence type="ECO:0000259" key="14">
    <source>
        <dbReference type="SMART" id="SM01274"/>
    </source>
</evidence>
<dbReference type="Pfam" id="PF03949">
    <property type="entry name" value="Malic_M"/>
    <property type="match status" value="1"/>
</dbReference>
<dbReference type="GO" id="GO:0006108">
    <property type="term" value="P:malate metabolic process"/>
    <property type="evidence" value="ECO:0007669"/>
    <property type="project" value="InterPro"/>
</dbReference>